<dbReference type="GO" id="GO:0015934">
    <property type="term" value="C:large ribosomal subunit"/>
    <property type="evidence" value="ECO:0007669"/>
    <property type="project" value="InterPro"/>
</dbReference>
<dbReference type="AlphaFoldDB" id="A0A417Z7S5"/>
<evidence type="ECO:0000256" key="1">
    <source>
        <dbReference type="ARBA" id="ARBA00008560"/>
    </source>
</evidence>
<organism evidence="6 7">
    <name type="scientific">Dermacoccus abyssi</name>
    <dbReference type="NCBI Taxonomy" id="322596"/>
    <lineage>
        <taxon>Bacteria</taxon>
        <taxon>Bacillati</taxon>
        <taxon>Actinomycetota</taxon>
        <taxon>Actinomycetes</taxon>
        <taxon>Micrococcales</taxon>
        <taxon>Dermacoccaceae</taxon>
        <taxon>Dermacoccus</taxon>
    </lineage>
</organism>
<evidence type="ECO:0000313" key="6">
    <source>
        <dbReference type="EMBL" id="RHW46694.1"/>
    </source>
</evidence>
<dbReference type="SUPFAM" id="SSF57829">
    <property type="entry name" value="Zn-binding ribosomal proteins"/>
    <property type="match status" value="1"/>
</dbReference>
<comment type="caution">
    <text evidence="6">The sequence shown here is derived from an EMBL/GenBank/DDBJ whole genome shotgun (WGS) entry which is preliminary data.</text>
</comment>
<dbReference type="EMBL" id="QWLM01000004">
    <property type="protein sequence ID" value="RHW46694.1"/>
    <property type="molecule type" value="Genomic_DNA"/>
</dbReference>
<proteinExistence type="inferred from homology"/>
<reference evidence="6 7" key="1">
    <citation type="submission" date="2018-08" db="EMBL/GenBank/DDBJ databases">
        <title>Whole genome sequence analysis of Dermacoccus abyssi bacteria isolated from Deep Mariana trench Micromonospora spp reveals genes involved in the environmental adaptation and production of secondary metabolites.</title>
        <authorList>
            <person name="Abdel-Mageed W.M."/>
            <person name="Lehri B."/>
            <person name="Nouioui I."/>
            <person name="Goodfellow I."/>
            <person name="Jaspars M."/>
            <person name="Karlyshev A."/>
        </authorList>
    </citation>
    <scope>NUCLEOTIDE SEQUENCE [LARGE SCALE GENOMIC DNA]</scope>
    <source>
        <strain evidence="6 7">MT1.1</strain>
    </source>
</reference>
<evidence type="ECO:0000256" key="5">
    <source>
        <dbReference type="HAMAP-Rule" id="MF_00340"/>
    </source>
</evidence>
<dbReference type="GO" id="GO:0003735">
    <property type="term" value="F:structural constituent of ribosome"/>
    <property type="evidence" value="ECO:0007669"/>
    <property type="project" value="InterPro"/>
</dbReference>
<evidence type="ECO:0000256" key="4">
    <source>
        <dbReference type="ARBA" id="ARBA00035178"/>
    </source>
</evidence>
<comment type="similarity">
    <text evidence="1 5">Belongs to the bacterial ribosomal protein bL32 family.</text>
</comment>
<dbReference type="Proteomes" id="UP000285376">
    <property type="component" value="Unassembled WGS sequence"/>
</dbReference>
<sequence length="66" mass="7424">MAVPKRKVSRANTRSRRANWKAVPAVLVPVAVDGTFYRVPRRLARAVERGLIDPPTESRIDEGGRR</sequence>
<protein>
    <recommendedName>
        <fullName evidence="4 5">Large ribosomal subunit protein bL32</fullName>
    </recommendedName>
</protein>
<dbReference type="Pfam" id="PF01783">
    <property type="entry name" value="Ribosomal_L32p"/>
    <property type="match status" value="1"/>
</dbReference>
<dbReference type="InterPro" id="IPR002677">
    <property type="entry name" value="Ribosomal_bL32"/>
</dbReference>
<dbReference type="GO" id="GO:0006412">
    <property type="term" value="P:translation"/>
    <property type="evidence" value="ECO:0007669"/>
    <property type="project" value="UniProtKB-UniRule"/>
</dbReference>
<evidence type="ECO:0000256" key="3">
    <source>
        <dbReference type="ARBA" id="ARBA00023274"/>
    </source>
</evidence>
<dbReference type="InterPro" id="IPR011332">
    <property type="entry name" value="Ribosomal_zn-bd"/>
</dbReference>
<keyword evidence="3 5" id="KW-0687">Ribonucleoprotein</keyword>
<gene>
    <name evidence="5 6" type="primary">rpmF</name>
    <name evidence="6" type="ORF">D1832_05560</name>
</gene>
<dbReference type="NCBIfam" id="TIGR01031">
    <property type="entry name" value="rpmF_bact"/>
    <property type="match status" value="1"/>
</dbReference>
<evidence type="ECO:0000313" key="7">
    <source>
        <dbReference type="Proteomes" id="UP000285376"/>
    </source>
</evidence>
<name>A0A417Z7S5_9MICO</name>
<dbReference type="HAMAP" id="MF_00340">
    <property type="entry name" value="Ribosomal_bL32"/>
    <property type="match status" value="1"/>
</dbReference>
<dbReference type="RefSeq" id="WP_118912967.1">
    <property type="nucleotide sequence ID" value="NZ_CBCRVH010000003.1"/>
</dbReference>
<evidence type="ECO:0000256" key="2">
    <source>
        <dbReference type="ARBA" id="ARBA00022980"/>
    </source>
</evidence>
<keyword evidence="2 5" id="KW-0689">Ribosomal protein</keyword>
<accession>A0A417Z7S5</accession>